<feature type="transmembrane region" description="Helical" evidence="5">
    <location>
        <begin position="66"/>
        <end position="83"/>
    </location>
</feature>
<feature type="transmembrane region" description="Helical" evidence="5">
    <location>
        <begin position="262"/>
        <end position="282"/>
    </location>
</feature>
<evidence type="ECO:0000313" key="8">
    <source>
        <dbReference type="Proteomes" id="UP001596492"/>
    </source>
</evidence>
<protein>
    <submittedName>
        <fullName evidence="7">O-antigen ligase family protein</fullName>
    </submittedName>
</protein>
<evidence type="ECO:0000313" key="7">
    <source>
        <dbReference type="EMBL" id="MFC7290154.1"/>
    </source>
</evidence>
<feature type="transmembrane region" description="Helical" evidence="5">
    <location>
        <begin position="90"/>
        <end position="111"/>
    </location>
</feature>
<keyword evidence="7" id="KW-0436">Ligase</keyword>
<evidence type="ECO:0000256" key="5">
    <source>
        <dbReference type="SAM" id="Phobius"/>
    </source>
</evidence>
<evidence type="ECO:0000256" key="3">
    <source>
        <dbReference type="ARBA" id="ARBA00022989"/>
    </source>
</evidence>
<evidence type="ECO:0000259" key="6">
    <source>
        <dbReference type="Pfam" id="PF04932"/>
    </source>
</evidence>
<reference evidence="8" key="1">
    <citation type="journal article" date="2019" name="Int. J. Syst. Evol. Microbiol.">
        <title>The Global Catalogue of Microorganisms (GCM) 10K type strain sequencing project: providing services to taxonomists for standard genome sequencing and annotation.</title>
        <authorList>
            <consortium name="The Broad Institute Genomics Platform"/>
            <consortium name="The Broad Institute Genome Sequencing Center for Infectious Disease"/>
            <person name="Wu L."/>
            <person name="Ma J."/>
        </authorList>
    </citation>
    <scope>NUCLEOTIDE SEQUENCE [LARGE SCALE GENOMIC DNA]</scope>
    <source>
        <strain evidence="8">CCUG 51308</strain>
    </source>
</reference>
<dbReference type="PANTHER" id="PTHR37422">
    <property type="entry name" value="TEICHURONIC ACID BIOSYNTHESIS PROTEIN TUAE"/>
    <property type="match status" value="1"/>
</dbReference>
<keyword evidence="3 5" id="KW-1133">Transmembrane helix</keyword>
<feature type="transmembrane region" description="Helical" evidence="5">
    <location>
        <begin position="352"/>
        <end position="373"/>
    </location>
</feature>
<name>A0ABW2IGM0_9PROT</name>
<keyword evidence="2 5" id="KW-0812">Transmembrane</keyword>
<feature type="transmembrane region" description="Helical" evidence="5">
    <location>
        <begin position="147"/>
        <end position="168"/>
    </location>
</feature>
<feature type="transmembrane region" description="Helical" evidence="5">
    <location>
        <begin position="117"/>
        <end position="135"/>
    </location>
</feature>
<dbReference type="Pfam" id="PF04932">
    <property type="entry name" value="Wzy_C"/>
    <property type="match status" value="1"/>
</dbReference>
<evidence type="ECO:0000256" key="4">
    <source>
        <dbReference type="ARBA" id="ARBA00023136"/>
    </source>
</evidence>
<dbReference type="InterPro" id="IPR051533">
    <property type="entry name" value="WaaL-like"/>
</dbReference>
<proteinExistence type="predicted"/>
<feature type="transmembrane region" description="Helical" evidence="5">
    <location>
        <begin position="188"/>
        <end position="205"/>
    </location>
</feature>
<gene>
    <name evidence="7" type="ORF">ACFQS8_00870</name>
</gene>
<dbReference type="GO" id="GO:0016874">
    <property type="term" value="F:ligase activity"/>
    <property type="evidence" value="ECO:0007669"/>
    <property type="project" value="UniProtKB-KW"/>
</dbReference>
<feature type="domain" description="O-antigen ligase-related" evidence="6">
    <location>
        <begin position="222"/>
        <end position="364"/>
    </location>
</feature>
<evidence type="ECO:0000256" key="1">
    <source>
        <dbReference type="ARBA" id="ARBA00004141"/>
    </source>
</evidence>
<sequence>MLSNDTYISKWHPPIGLKLTPIELTERVLVFFVTLTYSGLWVALLLGPSTESPGMMEVDPGPVARASWFPAYLCLLGLLAVKYKQFFAAIIRFWPVLLLILLTFLSITWSINPEITQRRVIALSFTFFFGMYLAIRAPFLDTLKIIAIAYLCIAIINLLVIVGIPSWGIHSELHVGAWRGFMLEKNHMGGEMARANLLFLALLFYDGKHDNGDIKKIWWVGLGLTFLLVLGSTSKTSLIAMIVPYLGLVFYQIAIRTPILAIIAIWVGLSIAGIGYAVLAIAPEFVVSLIGKDLTFTGRTDIWILVIDLINQHKFTGYGYGVFWKDPDGPSADIVTILDWKVPTAHNSWLEIGLSLGYTGLALVVVFTLFGLIKGAFLATGKHGPFPFLIVFQLVLFSLSESLLLTQNSSSSALFFYALSYICIARKIAPDLDIPKISAPRWAQKPRTTRRR</sequence>
<dbReference type="RefSeq" id="WP_382164804.1">
    <property type="nucleotide sequence ID" value="NZ_JBHTBR010000002.1"/>
</dbReference>
<keyword evidence="4 5" id="KW-0472">Membrane</keyword>
<organism evidence="7 8">
    <name type="scientific">Hirschia litorea</name>
    <dbReference type="NCBI Taxonomy" id="1199156"/>
    <lineage>
        <taxon>Bacteria</taxon>
        <taxon>Pseudomonadati</taxon>
        <taxon>Pseudomonadota</taxon>
        <taxon>Alphaproteobacteria</taxon>
        <taxon>Hyphomonadales</taxon>
        <taxon>Hyphomonadaceae</taxon>
        <taxon>Hirschia</taxon>
    </lineage>
</organism>
<accession>A0ABW2IGM0</accession>
<comment type="caution">
    <text evidence="7">The sequence shown here is derived from an EMBL/GenBank/DDBJ whole genome shotgun (WGS) entry which is preliminary data.</text>
</comment>
<comment type="subcellular location">
    <subcellularLocation>
        <location evidence="1">Membrane</location>
        <topology evidence="1">Multi-pass membrane protein</topology>
    </subcellularLocation>
</comment>
<feature type="transmembrane region" description="Helical" evidence="5">
    <location>
        <begin position="217"/>
        <end position="232"/>
    </location>
</feature>
<feature type="transmembrane region" description="Helical" evidence="5">
    <location>
        <begin position="28"/>
        <end position="46"/>
    </location>
</feature>
<feature type="transmembrane region" description="Helical" evidence="5">
    <location>
        <begin position="238"/>
        <end position="255"/>
    </location>
</feature>
<evidence type="ECO:0000256" key="2">
    <source>
        <dbReference type="ARBA" id="ARBA00022692"/>
    </source>
</evidence>
<dbReference type="EMBL" id="JBHTBR010000002">
    <property type="protein sequence ID" value="MFC7290154.1"/>
    <property type="molecule type" value="Genomic_DNA"/>
</dbReference>
<keyword evidence="8" id="KW-1185">Reference proteome</keyword>
<dbReference type="PANTHER" id="PTHR37422:SF17">
    <property type="entry name" value="O-ANTIGEN LIGASE"/>
    <property type="match status" value="1"/>
</dbReference>
<dbReference type="InterPro" id="IPR007016">
    <property type="entry name" value="O-antigen_ligase-rel_domated"/>
</dbReference>
<dbReference type="Proteomes" id="UP001596492">
    <property type="component" value="Unassembled WGS sequence"/>
</dbReference>